<reference evidence="1" key="1">
    <citation type="submission" date="2024-02" db="EMBL/GenBank/DDBJ databases">
        <title>Bacteria isolated from the canopy kelp, Nereocystis luetkeana.</title>
        <authorList>
            <person name="Pfister C.A."/>
            <person name="Younker I.T."/>
            <person name="Light S.H."/>
        </authorList>
    </citation>
    <scope>NUCLEOTIDE SEQUENCE</scope>
    <source>
        <strain evidence="1">TN.2.01</strain>
    </source>
</reference>
<proteinExistence type="predicted"/>
<name>A0ACC6RA24_9GAMM</name>
<comment type="caution">
    <text evidence="1">The sequence shown here is derived from an EMBL/GenBank/DDBJ whole genome shotgun (WGS) entry which is preliminary data.</text>
</comment>
<gene>
    <name evidence="1" type="ORF">V6250_21035</name>
</gene>
<protein>
    <submittedName>
        <fullName evidence="1">D-aminoacyl-tRNA deacylase</fullName>
    </submittedName>
</protein>
<organism evidence="1 2">
    <name type="scientific">Pseudoalteromonas undina</name>
    <dbReference type="NCBI Taxonomy" id="43660"/>
    <lineage>
        <taxon>Bacteria</taxon>
        <taxon>Pseudomonadati</taxon>
        <taxon>Pseudomonadota</taxon>
        <taxon>Gammaproteobacteria</taxon>
        <taxon>Alteromonadales</taxon>
        <taxon>Pseudoalteromonadaceae</taxon>
        <taxon>Pseudoalteromonas</taxon>
    </lineage>
</organism>
<evidence type="ECO:0000313" key="1">
    <source>
        <dbReference type="EMBL" id="MEL0606610.1"/>
    </source>
</evidence>
<dbReference type="Proteomes" id="UP001374952">
    <property type="component" value="Unassembled WGS sequence"/>
</dbReference>
<dbReference type="EMBL" id="JBAKAX010000290">
    <property type="protein sequence ID" value="MEL0606610.1"/>
    <property type="molecule type" value="Genomic_DNA"/>
</dbReference>
<evidence type="ECO:0000313" key="2">
    <source>
        <dbReference type="Proteomes" id="UP001374952"/>
    </source>
</evidence>
<feature type="non-terminal residue" evidence="1">
    <location>
        <position position="50"/>
    </location>
</feature>
<accession>A0ACC6RA24</accession>
<keyword evidence="2" id="KW-1185">Reference proteome</keyword>
<sequence length="50" mass="5604">MQGLIQRVKHAKVEVDNQVIVQIEQGILLLLGVDKPDDEQTADKLLHKVS</sequence>